<dbReference type="FunFam" id="3.80.10.10:FF:000095">
    <property type="entry name" value="LRR receptor-like serine/threonine-protein kinase GSO1"/>
    <property type="match status" value="1"/>
</dbReference>
<dbReference type="SUPFAM" id="SSF52047">
    <property type="entry name" value="RNI-like"/>
    <property type="match status" value="1"/>
</dbReference>
<keyword evidence="6 12" id="KW-0732">Signal</keyword>
<keyword evidence="9" id="KW-0472">Membrane</keyword>
<keyword evidence="3" id="KW-1003">Cell membrane</keyword>
<name>A0A2P6SHJ2_ROSCH</name>
<evidence type="ECO:0000259" key="13">
    <source>
        <dbReference type="Pfam" id="PF08263"/>
    </source>
</evidence>
<keyword evidence="10" id="KW-0675">Receptor</keyword>
<dbReference type="PANTHER" id="PTHR48063:SF101">
    <property type="entry name" value="LRR RECEPTOR-LIKE SERINE_THREONINE-PROTEIN KINASE FLS2"/>
    <property type="match status" value="1"/>
</dbReference>
<dbReference type="Gene3D" id="3.80.10.10">
    <property type="entry name" value="Ribonuclease Inhibitor"/>
    <property type="match status" value="3"/>
</dbReference>
<dbReference type="GO" id="GO:0004674">
    <property type="term" value="F:protein serine/threonine kinase activity"/>
    <property type="evidence" value="ECO:0007669"/>
    <property type="project" value="UniProtKB-KW"/>
</dbReference>
<dbReference type="PANTHER" id="PTHR48063">
    <property type="entry name" value="LRR RECEPTOR-LIKE KINASE"/>
    <property type="match status" value="1"/>
</dbReference>
<dbReference type="GO" id="GO:0005886">
    <property type="term" value="C:plasma membrane"/>
    <property type="evidence" value="ECO:0007669"/>
    <property type="project" value="UniProtKB-SubCell"/>
</dbReference>
<gene>
    <name evidence="15" type="ORF">RchiOBHm_Chr1g0355861</name>
</gene>
<keyword evidence="5" id="KW-0812">Transmembrane</keyword>
<dbReference type="InterPro" id="IPR055414">
    <property type="entry name" value="LRR_R13L4/SHOC2-like"/>
</dbReference>
<dbReference type="PRINTS" id="PR00019">
    <property type="entry name" value="LEURICHRPT"/>
</dbReference>
<evidence type="ECO:0000256" key="4">
    <source>
        <dbReference type="ARBA" id="ARBA00022614"/>
    </source>
</evidence>
<dbReference type="OMA" id="WREDEDN"/>
<feature type="chain" id="PRO_5015118150" evidence="12">
    <location>
        <begin position="29"/>
        <end position="843"/>
    </location>
</feature>
<dbReference type="Pfam" id="PF23598">
    <property type="entry name" value="LRR_14"/>
    <property type="match status" value="1"/>
</dbReference>
<sequence length="843" mass="94806">MEGWLKQFVYAFMVLLLLLHIYISPSLSLEYNNSDGTYGRCIESERQALLAFKKGFSGHGGDEELLSSWGGREAQKQDCCRWRGVYCDKGTSHVTRLHLGDQYLRGTISSKLSELKHLEFLHLQFINESQVPKFIGSLTNLRYLHLDPLDDGKFPYQLGNLTHLQYLSLTGNYYWGVELENNLNWLPYLSSLKYLDLSFNYLGNVFDWLEIVNKLPNLRNLTLQQCDLPPPIFSTLSHINSSKSLASVELRNNPNAAATTSMFKWLGNYNTSLVYLSLESTNLNGSLPDVFGNMRSLVYLNLWGNNLEGGIPHSFANLSSLRWLSLSYNNLSGQYSDFLQILSNCAPNSLKYLDFSRNHHISGSLPNLINFSSLKYLSLSSTGLSGRVPECIGQMSKLEGIEMANTSLEGTISETHFSQLSRLLVLDLSYNSLAFNFSADWVPPFHLERMVLSGCTMGPSLPRWLQWQKKLLNIYMFNARISDILPSWFWDWSHKATQIDLSCNQIRGTLENMSFEFVFNPGLNLSWNLLEGPIHSSVLSNASYVDLSNNKFSGPASFLCAAKVSDLTYLDLSSNNLSGELPNCWTHFKSLIFLDLSNNSFSGKVPATMGKLISIESLKLDNNKFVGEFPSLKNCRNLKAFDLEDNKFSGPIPMWVGVLFPNLAILILRSNLFNGSMPSQLCNLTSIRILDFSINNIFGSIPKCLNNLTTLAREGNPEDLTISHFYTTTFGPFPYFHGVEIEYTTSPFGDIYEDEITISWKGTLSRYKSTLGLVKSVDLSSNKLTGEIPSDIIHLVGLVSLNLSSNHLTGQINREMGKLQSLQSLDLSRNLLHGTIPTSVFQI</sequence>
<keyword evidence="15" id="KW-0723">Serine/threonine-protein kinase</keyword>
<dbReference type="InterPro" id="IPR003591">
    <property type="entry name" value="Leu-rich_rpt_typical-subtyp"/>
</dbReference>
<dbReference type="InterPro" id="IPR013210">
    <property type="entry name" value="LRR_N_plant-typ"/>
</dbReference>
<comment type="caution">
    <text evidence="15">The sequence shown here is derived from an EMBL/GenBank/DDBJ whole genome shotgun (WGS) entry which is preliminary data.</text>
</comment>
<dbReference type="Pfam" id="PF00560">
    <property type="entry name" value="LRR_1"/>
    <property type="match status" value="7"/>
</dbReference>
<dbReference type="EC" id="2.7.11.1" evidence="15"/>
<feature type="domain" description="Leucine-rich repeat-containing N-terminal plant-type" evidence="13">
    <location>
        <begin position="43"/>
        <end position="88"/>
    </location>
</feature>
<comment type="similarity">
    <text evidence="2">Belongs to the RLP family.</text>
</comment>
<evidence type="ECO:0000313" key="15">
    <source>
        <dbReference type="EMBL" id="PRQ58128.1"/>
    </source>
</evidence>
<dbReference type="OrthoDB" id="1165540at2759"/>
<keyword evidence="4" id="KW-0433">Leucine-rich repeat</keyword>
<keyword evidence="8" id="KW-1133">Transmembrane helix</keyword>
<keyword evidence="11" id="KW-0325">Glycoprotein</keyword>
<keyword evidence="15" id="KW-0808">Transferase</keyword>
<dbReference type="Pfam" id="PF08263">
    <property type="entry name" value="LRRNT_2"/>
    <property type="match status" value="1"/>
</dbReference>
<dbReference type="InterPro" id="IPR046956">
    <property type="entry name" value="RLP23-like"/>
</dbReference>
<evidence type="ECO:0000256" key="10">
    <source>
        <dbReference type="ARBA" id="ARBA00023170"/>
    </source>
</evidence>
<evidence type="ECO:0000256" key="11">
    <source>
        <dbReference type="ARBA" id="ARBA00023180"/>
    </source>
</evidence>
<evidence type="ECO:0000256" key="7">
    <source>
        <dbReference type="ARBA" id="ARBA00022737"/>
    </source>
</evidence>
<comment type="subcellular location">
    <subcellularLocation>
        <location evidence="1">Cell membrane</location>
        <topology evidence="1">Single-pass type I membrane protein</topology>
    </subcellularLocation>
</comment>
<reference evidence="15 16" key="1">
    <citation type="journal article" date="2018" name="Nat. Genet.">
        <title>The Rosa genome provides new insights in the design of modern roses.</title>
        <authorList>
            <person name="Bendahmane M."/>
        </authorList>
    </citation>
    <scope>NUCLEOTIDE SEQUENCE [LARGE SCALE GENOMIC DNA]</scope>
    <source>
        <strain evidence="16">cv. Old Blush</strain>
    </source>
</reference>
<protein>
    <submittedName>
        <fullName evidence="15">Putative non-specific serine/threonine protein kinase</fullName>
        <ecNumber evidence="15">2.7.11.1</ecNumber>
    </submittedName>
</protein>
<dbReference type="InterPro" id="IPR032675">
    <property type="entry name" value="LRR_dom_sf"/>
</dbReference>
<evidence type="ECO:0000256" key="9">
    <source>
        <dbReference type="ARBA" id="ARBA00023136"/>
    </source>
</evidence>
<keyword evidence="16" id="KW-1185">Reference proteome</keyword>
<feature type="signal peptide" evidence="12">
    <location>
        <begin position="1"/>
        <end position="28"/>
    </location>
</feature>
<proteinExistence type="inferred from homology"/>
<evidence type="ECO:0000256" key="3">
    <source>
        <dbReference type="ARBA" id="ARBA00022475"/>
    </source>
</evidence>
<evidence type="ECO:0000256" key="6">
    <source>
        <dbReference type="ARBA" id="ARBA00022729"/>
    </source>
</evidence>
<keyword evidence="15" id="KW-0418">Kinase</keyword>
<dbReference type="Gramene" id="PRQ58128">
    <property type="protein sequence ID" value="PRQ58128"/>
    <property type="gene ID" value="RchiOBHm_Chr1g0355861"/>
</dbReference>
<organism evidence="15 16">
    <name type="scientific">Rosa chinensis</name>
    <name type="common">China rose</name>
    <dbReference type="NCBI Taxonomy" id="74649"/>
    <lineage>
        <taxon>Eukaryota</taxon>
        <taxon>Viridiplantae</taxon>
        <taxon>Streptophyta</taxon>
        <taxon>Embryophyta</taxon>
        <taxon>Tracheophyta</taxon>
        <taxon>Spermatophyta</taxon>
        <taxon>Magnoliopsida</taxon>
        <taxon>eudicotyledons</taxon>
        <taxon>Gunneridae</taxon>
        <taxon>Pentapetalae</taxon>
        <taxon>rosids</taxon>
        <taxon>fabids</taxon>
        <taxon>Rosales</taxon>
        <taxon>Rosaceae</taxon>
        <taxon>Rosoideae</taxon>
        <taxon>Rosoideae incertae sedis</taxon>
        <taxon>Rosa</taxon>
    </lineage>
</organism>
<dbReference type="AlphaFoldDB" id="A0A2P6SHJ2"/>
<accession>A0A2P6SHJ2</accession>
<dbReference type="Proteomes" id="UP000238479">
    <property type="component" value="Chromosome 1"/>
</dbReference>
<dbReference type="InterPro" id="IPR001611">
    <property type="entry name" value="Leu-rich_rpt"/>
</dbReference>
<evidence type="ECO:0000256" key="2">
    <source>
        <dbReference type="ARBA" id="ARBA00009592"/>
    </source>
</evidence>
<feature type="domain" description="Disease resistance R13L4/SHOC-2-like LRR" evidence="14">
    <location>
        <begin position="107"/>
        <end position="317"/>
    </location>
</feature>
<evidence type="ECO:0000256" key="12">
    <source>
        <dbReference type="SAM" id="SignalP"/>
    </source>
</evidence>
<evidence type="ECO:0000313" key="16">
    <source>
        <dbReference type="Proteomes" id="UP000238479"/>
    </source>
</evidence>
<evidence type="ECO:0000256" key="1">
    <source>
        <dbReference type="ARBA" id="ARBA00004251"/>
    </source>
</evidence>
<evidence type="ECO:0000256" key="8">
    <source>
        <dbReference type="ARBA" id="ARBA00022989"/>
    </source>
</evidence>
<evidence type="ECO:0000259" key="14">
    <source>
        <dbReference type="Pfam" id="PF23598"/>
    </source>
</evidence>
<dbReference type="FunFam" id="3.80.10.10:FF:000383">
    <property type="entry name" value="Leucine-rich repeat receptor protein kinase EMS1"/>
    <property type="match status" value="1"/>
</dbReference>
<dbReference type="SUPFAM" id="SSF52058">
    <property type="entry name" value="L domain-like"/>
    <property type="match status" value="2"/>
</dbReference>
<evidence type="ECO:0000256" key="5">
    <source>
        <dbReference type="ARBA" id="ARBA00022692"/>
    </source>
</evidence>
<dbReference type="EMBL" id="PDCK01000039">
    <property type="protein sequence ID" value="PRQ58128.1"/>
    <property type="molecule type" value="Genomic_DNA"/>
</dbReference>
<keyword evidence="7" id="KW-0677">Repeat</keyword>
<dbReference type="SMART" id="SM00369">
    <property type="entry name" value="LRR_TYP"/>
    <property type="match status" value="6"/>
</dbReference>